<dbReference type="AlphaFoldDB" id="A0A3A6Q3B6"/>
<name>A0A3A6Q3B6_9BACL</name>
<sequence length="116" mass="13780">MSHPDKAIAARWIDDYLDLYNLAVSIGDAAWEQDILQTLQDSDSHIQAEINHNVQAELWLRFDRINRKMLDLYEQLRSSAHTDNEKRQLQEQVWEFKIQRIDISTKLKAHHTAQQR</sequence>
<organism evidence="1 2">
    <name type="scientific">Paenibacillus pinisoli</name>
    <dbReference type="NCBI Taxonomy" id="1276110"/>
    <lineage>
        <taxon>Bacteria</taxon>
        <taxon>Bacillati</taxon>
        <taxon>Bacillota</taxon>
        <taxon>Bacilli</taxon>
        <taxon>Bacillales</taxon>
        <taxon>Paenibacillaceae</taxon>
        <taxon>Paenibacillus</taxon>
    </lineage>
</organism>
<keyword evidence="2" id="KW-1185">Reference proteome</keyword>
<reference evidence="1 2" key="1">
    <citation type="submission" date="2018-09" db="EMBL/GenBank/DDBJ databases">
        <title>Paenibacillus aracenensis nov. sp. isolated from a cave in southern Spain.</title>
        <authorList>
            <person name="Jurado V."/>
            <person name="Gutierrez-Patricio S."/>
            <person name="Gonzalez-Pimentel J.L."/>
            <person name="Miller A.Z."/>
            <person name="Laiz L."/>
            <person name="Saiz-Jimenez C."/>
        </authorList>
    </citation>
    <scope>NUCLEOTIDE SEQUENCE [LARGE SCALE GENOMIC DNA]</scope>
    <source>
        <strain evidence="1 2">JCM 19203</strain>
    </source>
</reference>
<protein>
    <submittedName>
        <fullName evidence="1">Uncharacterized protein</fullName>
    </submittedName>
</protein>
<accession>A0A3A6Q3B6</accession>
<comment type="caution">
    <text evidence="1">The sequence shown here is derived from an EMBL/GenBank/DDBJ whole genome shotgun (WGS) entry which is preliminary data.</text>
</comment>
<proteinExistence type="predicted"/>
<dbReference type="Proteomes" id="UP000267798">
    <property type="component" value="Unassembled WGS sequence"/>
</dbReference>
<gene>
    <name evidence="1" type="ORF">D3P09_11175</name>
</gene>
<dbReference type="OrthoDB" id="2988996at2"/>
<evidence type="ECO:0000313" key="2">
    <source>
        <dbReference type="Proteomes" id="UP000267798"/>
    </source>
</evidence>
<dbReference type="EMBL" id="QXQB01000002">
    <property type="protein sequence ID" value="RJX40414.1"/>
    <property type="molecule type" value="Genomic_DNA"/>
</dbReference>
<evidence type="ECO:0000313" key="1">
    <source>
        <dbReference type="EMBL" id="RJX40414.1"/>
    </source>
</evidence>